<dbReference type="AlphaFoldDB" id="A0AAP0GVT6"/>
<keyword evidence="5" id="KW-0175">Coiled coil</keyword>
<dbReference type="PANTHER" id="PTHR12630:SF1">
    <property type="entry name" value="GLUCOSIDASE 2 SUBUNIT BETA"/>
    <property type="match status" value="1"/>
</dbReference>
<feature type="domain" description="MRH" evidence="8">
    <location>
        <begin position="515"/>
        <end position="610"/>
    </location>
</feature>
<dbReference type="InterPro" id="IPR044865">
    <property type="entry name" value="MRH_dom"/>
</dbReference>
<proteinExistence type="predicted"/>
<accession>A0AAP0GVT6</accession>
<name>A0AAP0GVT6_9ASTR</name>
<feature type="signal peptide" evidence="7">
    <location>
        <begin position="1"/>
        <end position="26"/>
    </location>
</feature>
<evidence type="ECO:0000256" key="6">
    <source>
        <dbReference type="SAM" id="MobiDB-lite"/>
    </source>
</evidence>
<feature type="compositionally biased region" description="Basic and acidic residues" evidence="6">
    <location>
        <begin position="196"/>
        <end position="232"/>
    </location>
</feature>
<feature type="compositionally biased region" description="Acidic residues" evidence="6">
    <location>
        <begin position="284"/>
        <end position="294"/>
    </location>
</feature>
<evidence type="ECO:0000313" key="10">
    <source>
        <dbReference type="Proteomes" id="UP001408789"/>
    </source>
</evidence>
<dbReference type="GO" id="GO:0017177">
    <property type="term" value="C:glucosidase II complex"/>
    <property type="evidence" value="ECO:0007669"/>
    <property type="project" value="TreeGrafter"/>
</dbReference>
<dbReference type="Proteomes" id="UP001408789">
    <property type="component" value="Unassembled WGS sequence"/>
</dbReference>
<evidence type="ECO:0000259" key="8">
    <source>
        <dbReference type="PROSITE" id="PS51914"/>
    </source>
</evidence>
<dbReference type="InterPro" id="IPR039794">
    <property type="entry name" value="Gtb1-like"/>
</dbReference>
<comment type="caution">
    <text evidence="9">The sequence shown here is derived from an EMBL/GenBank/DDBJ whole genome shotgun (WGS) entry which is preliminary data.</text>
</comment>
<feature type="compositionally biased region" description="Basic and acidic residues" evidence="6">
    <location>
        <begin position="295"/>
        <end position="327"/>
    </location>
</feature>
<reference evidence="9 10" key="1">
    <citation type="submission" date="2024-04" db="EMBL/GenBank/DDBJ databases">
        <title>The reference genome of an endangered Asteraceae, Deinandra increscens subsp. villosa, native to the Central Coast of California.</title>
        <authorList>
            <person name="Guilliams M."/>
            <person name="Hasenstab-Lehman K."/>
            <person name="Meyer R."/>
            <person name="Mcevoy S."/>
        </authorList>
    </citation>
    <scope>NUCLEOTIDE SEQUENCE [LARGE SCALE GENOMIC DNA]</scope>
    <source>
        <tissue evidence="9">Leaf</tissue>
    </source>
</reference>
<gene>
    <name evidence="9" type="ORF">SSX86_019660</name>
</gene>
<keyword evidence="2 7" id="KW-0732">Signal</keyword>
<dbReference type="EMBL" id="JBCNJP010000019">
    <property type="protein sequence ID" value="KAK9062474.1"/>
    <property type="molecule type" value="Genomic_DNA"/>
</dbReference>
<dbReference type="Pfam" id="PF12999">
    <property type="entry name" value="PRKCSH-like"/>
    <property type="match status" value="1"/>
</dbReference>
<dbReference type="SUPFAM" id="SSF50911">
    <property type="entry name" value="Mannose 6-phosphate receptor domain"/>
    <property type="match status" value="1"/>
</dbReference>
<dbReference type="InterPro" id="IPR036607">
    <property type="entry name" value="PRKCSH"/>
</dbReference>
<dbReference type="Gene3D" id="2.70.130.10">
    <property type="entry name" value="Mannose-6-phosphate receptor binding domain"/>
    <property type="match status" value="1"/>
</dbReference>
<organism evidence="9 10">
    <name type="scientific">Deinandra increscens subsp. villosa</name>
    <dbReference type="NCBI Taxonomy" id="3103831"/>
    <lineage>
        <taxon>Eukaryota</taxon>
        <taxon>Viridiplantae</taxon>
        <taxon>Streptophyta</taxon>
        <taxon>Embryophyta</taxon>
        <taxon>Tracheophyta</taxon>
        <taxon>Spermatophyta</taxon>
        <taxon>Magnoliopsida</taxon>
        <taxon>eudicotyledons</taxon>
        <taxon>Gunneridae</taxon>
        <taxon>Pentapetalae</taxon>
        <taxon>asterids</taxon>
        <taxon>campanulids</taxon>
        <taxon>Asterales</taxon>
        <taxon>Asteraceae</taxon>
        <taxon>Asteroideae</taxon>
        <taxon>Heliantheae alliance</taxon>
        <taxon>Madieae</taxon>
        <taxon>Madiinae</taxon>
        <taxon>Deinandra</taxon>
    </lineage>
</organism>
<feature type="coiled-coil region" evidence="5">
    <location>
        <begin position="606"/>
        <end position="633"/>
    </location>
</feature>
<feature type="compositionally biased region" description="Acidic residues" evidence="6">
    <location>
        <begin position="369"/>
        <end position="400"/>
    </location>
</feature>
<evidence type="ECO:0000256" key="4">
    <source>
        <dbReference type="ARBA" id="ARBA00023157"/>
    </source>
</evidence>
<feature type="compositionally biased region" description="Basic and acidic residues" evidence="6">
    <location>
        <begin position="401"/>
        <end position="428"/>
    </location>
</feature>
<dbReference type="PROSITE" id="PS51914">
    <property type="entry name" value="MRH"/>
    <property type="match status" value="1"/>
</dbReference>
<evidence type="ECO:0000256" key="5">
    <source>
        <dbReference type="SAM" id="Coils"/>
    </source>
</evidence>
<dbReference type="PANTHER" id="PTHR12630">
    <property type="entry name" value="N-LINKED OLIGOSACCHARIDE PROCESSING"/>
    <property type="match status" value="1"/>
</dbReference>
<dbReference type="GO" id="GO:0006491">
    <property type="term" value="P:N-glycan processing"/>
    <property type="evidence" value="ECO:0007669"/>
    <property type="project" value="TreeGrafter"/>
</dbReference>
<protein>
    <recommendedName>
        <fullName evidence="1">Glucosidase 2 subunit beta</fullName>
    </recommendedName>
</protein>
<evidence type="ECO:0000256" key="3">
    <source>
        <dbReference type="ARBA" id="ARBA00022824"/>
    </source>
</evidence>
<dbReference type="InterPro" id="IPR009011">
    <property type="entry name" value="Man6P_isomerase_rcpt-bd_dom_sf"/>
</dbReference>
<feature type="region of interest" description="Disordered" evidence="6">
    <location>
        <begin position="196"/>
        <end position="444"/>
    </location>
</feature>
<evidence type="ECO:0000256" key="2">
    <source>
        <dbReference type="ARBA" id="ARBA00022729"/>
    </source>
</evidence>
<feature type="chain" id="PRO_5042993278" description="Glucosidase 2 subunit beta" evidence="7">
    <location>
        <begin position="27"/>
        <end position="634"/>
    </location>
</feature>
<sequence length="634" mass="72018">MKMHTQSFLLLVFCSMLLLRSAVVLSENLLGVAPKDEEYYKGLSSSGTIKCKDGSKSFTKAQFNDDFCDCPDGTDEPGTSACPSGKYYCRNVGHNPLSIFSSRVNDGICDCCDGSDEYDGKIKCKNTCWEAGKVARDRLRKKIAAFREGLTIRKNEVERAKLAAAKDEEELSRLKKEENILKGLVQQLKERKEQIEKAEEKERVQKEKEEKQKKEAEEAKLKEQKSEEKVNVEEQEAVASKSDDEARVHDHLPLGQDLNKAPADIEDGVAHNDEYDGMDASLDSMEDEHAEDNEELSKVSHEHDHDELLNSAHEYDHSHVPGSKEEVASEDPSSLSREELGRAIGSRWTGKKTEEQDEDAGPARHNDNYDDDNVDDDNEDDDTSDDAHDEEYSGYDTETEDDRHKYEDDDHLSGVRDDDSSDSHKYVSDDEIDMSDMESTSNPSWLEKIQQTVRKFLEAVNPFQTPVDTSDSENVRKEYDDASGKLSKIQSRISSLTKKLGHDFGPEKEFYSLYGRCFEIKENKYVYKVCPFKEATQEEGHSTTRLGQWDKFEESHRVMLFSNGDKCWNGPQRSLTVRLRCGSKVEVADIDEPSRCEYSALLTTPALCQEGRLKELEDKLEAVNKEQPQDHDEL</sequence>
<dbReference type="InterPro" id="IPR028146">
    <property type="entry name" value="PRKCSH_N"/>
</dbReference>
<feature type="compositionally biased region" description="Basic and acidic residues" evidence="6">
    <location>
        <begin position="241"/>
        <end position="252"/>
    </location>
</feature>
<evidence type="ECO:0000313" key="9">
    <source>
        <dbReference type="EMBL" id="KAK9062474.1"/>
    </source>
</evidence>
<evidence type="ECO:0000256" key="1">
    <source>
        <dbReference type="ARBA" id="ARBA00022387"/>
    </source>
</evidence>
<keyword evidence="4" id="KW-1015">Disulfide bond</keyword>
<keyword evidence="10" id="KW-1185">Reference proteome</keyword>
<dbReference type="Pfam" id="PF13015">
    <property type="entry name" value="PRKCSH_1"/>
    <property type="match status" value="1"/>
</dbReference>
<keyword evidence="3" id="KW-0256">Endoplasmic reticulum</keyword>
<evidence type="ECO:0000256" key="7">
    <source>
        <dbReference type="SAM" id="SignalP"/>
    </source>
</evidence>